<name>A0A1Y0EL80_9BURK</name>
<evidence type="ECO:0000313" key="1">
    <source>
        <dbReference type="EMBL" id="ARU04393.1"/>
    </source>
</evidence>
<gene>
    <name evidence="1" type="ORF">CCO03_06625</name>
</gene>
<dbReference type="OrthoDB" id="5294844at2"/>
<dbReference type="PANTHER" id="PTHR48228">
    <property type="entry name" value="SUCCINYL-COA--D-CITRAMALATE COA-TRANSFERASE"/>
    <property type="match status" value="1"/>
</dbReference>
<protein>
    <submittedName>
        <fullName evidence="1">Carnitine dehydratase</fullName>
    </submittedName>
</protein>
<dbReference type="Gene3D" id="3.40.50.10540">
    <property type="entry name" value="Crotonobetainyl-coa:carnitine coa-transferase, domain 1"/>
    <property type="match status" value="1"/>
</dbReference>
<accession>A0A1Y0EL80</accession>
<dbReference type="AlphaFoldDB" id="A0A1Y0EL80"/>
<keyword evidence="2" id="KW-1185">Reference proteome</keyword>
<dbReference type="SUPFAM" id="SSF89796">
    <property type="entry name" value="CoA-transferase family III (CaiB/BaiF)"/>
    <property type="match status" value="1"/>
</dbReference>
<organism evidence="1 2">
    <name type="scientific">Comamonas serinivorans</name>
    <dbReference type="NCBI Taxonomy" id="1082851"/>
    <lineage>
        <taxon>Bacteria</taxon>
        <taxon>Pseudomonadati</taxon>
        <taxon>Pseudomonadota</taxon>
        <taxon>Betaproteobacteria</taxon>
        <taxon>Burkholderiales</taxon>
        <taxon>Comamonadaceae</taxon>
        <taxon>Comamonas</taxon>
    </lineage>
</organism>
<dbReference type="InterPro" id="IPR044855">
    <property type="entry name" value="CoA-Trfase_III_dom3_sf"/>
</dbReference>
<dbReference type="EMBL" id="CP021455">
    <property type="protein sequence ID" value="ARU04393.1"/>
    <property type="molecule type" value="Genomic_DNA"/>
</dbReference>
<dbReference type="InterPro" id="IPR023606">
    <property type="entry name" value="CoA-Trfase_III_dom_1_sf"/>
</dbReference>
<dbReference type="Proteomes" id="UP000196138">
    <property type="component" value="Chromosome"/>
</dbReference>
<dbReference type="InterPro" id="IPR050509">
    <property type="entry name" value="CoA-transferase_III"/>
</dbReference>
<dbReference type="PANTHER" id="PTHR48228:SF5">
    <property type="entry name" value="ALPHA-METHYLACYL-COA RACEMASE"/>
    <property type="match status" value="1"/>
</dbReference>
<dbReference type="RefSeq" id="WP_087278877.1">
    <property type="nucleotide sequence ID" value="NZ_CP021455.1"/>
</dbReference>
<dbReference type="KEGG" id="cser:CCO03_06625"/>
<dbReference type="GO" id="GO:0003824">
    <property type="term" value="F:catalytic activity"/>
    <property type="evidence" value="ECO:0007669"/>
    <property type="project" value="InterPro"/>
</dbReference>
<evidence type="ECO:0000313" key="2">
    <source>
        <dbReference type="Proteomes" id="UP000196138"/>
    </source>
</evidence>
<proteinExistence type="predicted"/>
<reference evidence="1 2" key="1">
    <citation type="submission" date="2017-05" db="EMBL/GenBank/DDBJ databases">
        <authorList>
            <person name="Song R."/>
            <person name="Chenine A.L."/>
            <person name="Ruprecht R.M."/>
        </authorList>
    </citation>
    <scope>NUCLEOTIDE SEQUENCE [LARGE SCALE GENOMIC DNA]</scope>
    <source>
        <strain evidence="1 2">DSM 26136</strain>
    </source>
</reference>
<sequence length="376" mass="39864">MGPLNGLKIIELAGIGPSPFGAMQLADMGATVLRIDRREPADLGVPRELKYAFSLRNRKTLALDLKDPQAIALVLELVAEADVLIEGFRPGVTERLGLGPDACLARNPKLVYGRMTGWGQDGPLAQAAGHDINYIALTGALNAIGRKGGPPTPPLALVGDMGGGGMFLAMGVLAAVLHARQTGQGQVVDASIVDGAASLCMGFYGMTASGQWTPERGTNVLDSGAPYYDVYECSDGRWISIGPIEARFFADFLQRVGLPPDALGVQNDRAHWPQAKVRVAQVFKTKTCAEWCDLLEGTDVCFAPVLSFAEAPQHPHLKARGSFVEVDGLVQPAPAVRFSATPSALPTGPRAPEGATAVDGWLAPERQRHWQAQLGD</sequence>
<dbReference type="InterPro" id="IPR003673">
    <property type="entry name" value="CoA-Trfase_fam_III"/>
</dbReference>
<dbReference type="Pfam" id="PF02515">
    <property type="entry name" value="CoA_transf_3"/>
    <property type="match status" value="1"/>
</dbReference>
<dbReference type="Gene3D" id="3.30.1540.10">
    <property type="entry name" value="formyl-coa transferase, domain 3"/>
    <property type="match status" value="1"/>
</dbReference>